<dbReference type="GO" id="GO:0006221">
    <property type="term" value="P:pyrimidine nucleotide biosynthetic process"/>
    <property type="evidence" value="ECO:0007669"/>
    <property type="project" value="UniProtKB-UniRule"/>
</dbReference>
<evidence type="ECO:0000256" key="7">
    <source>
        <dbReference type="HAMAP-Rule" id="MF_00002"/>
    </source>
</evidence>
<feature type="binding site" evidence="7">
    <location>
        <position position="108"/>
    </location>
    <ligand>
        <name>Zn(2+)</name>
        <dbReference type="ChEBI" id="CHEBI:29105"/>
    </ligand>
</feature>
<dbReference type="GO" id="GO:0046872">
    <property type="term" value="F:metal ion binding"/>
    <property type="evidence" value="ECO:0007669"/>
    <property type="project" value="UniProtKB-KW"/>
</dbReference>
<evidence type="ECO:0000256" key="6">
    <source>
        <dbReference type="ARBA" id="ARBA00022975"/>
    </source>
</evidence>
<dbReference type="SUPFAM" id="SSF57825">
    <property type="entry name" value="Aspartate carbamoyltransferase, Regulatory-chain, C-terminal domain"/>
    <property type="match status" value="1"/>
</dbReference>
<feature type="domain" description="Aspartate carbamoyltransferase regulatory subunit C-terminal" evidence="9">
    <location>
        <begin position="102"/>
        <end position="150"/>
    </location>
</feature>
<dbReference type="Pfam" id="PF01948">
    <property type="entry name" value="PyrI"/>
    <property type="match status" value="1"/>
</dbReference>
<dbReference type="AlphaFoldDB" id="A0A0R7K3F0"/>
<dbReference type="PANTHER" id="PTHR35805:SF1">
    <property type="entry name" value="ASPARTATE CARBAMOYLTRANSFERASE REGULATORY CHAIN"/>
    <property type="match status" value="1"/>
</dbReference>
<keyword evidence="10" id="KW-0808">Transferase</keyword>
<gene>
    <name evidence="7" type="primary">pyrI</name>
</gene>
<dbReference type="InterPro" id="IPR036792">
    <property type="entry name" value="Asp_carbatrfase_reg_C_sf"/>
</dbReference>
<feature type="binding site" evidence="7">
    <location>
        <position position="138"/>
    </location>
    <ligand>
        <name>Zn(2+)</name>
        <dbReference type="ChEBI" id="CHEBI:29105"/>
    </ligand>
</feature>
<dbReference type="Gene3D" id="3.30.70.140">
    <property type="entry name" value="Aspartate carbamoyltransferase regulatory subunit, N-terminal domain"/>
    <property type="match status" value="1"/>
</dbReference>
<comment type="function">
    <text evidence="1 7">Involved in allosteric regulation of aspartate carbamoyltransferase.</text>
</comment>
<comment type="cofactor">
    <cofactor evidence="7">
        <name>Zn(2+)</name>
        <dbReference type="ChEBI" id="CHEBI:29105"/>
    </cofactor>
    <text evidence="7">Binds 1 zinc ion per subunit.</text>
</comment>
<evidence type="ECO:0000256" key="4">
    <source>
        <dbReference type="ARBA" id="ARBA00022723"/>
    </source>
</evidence>
<comment type="subunit">
    <text evidence="7">Contains catalytic and regulatory chains.</text>
</comment>
<evidence type="ECO:0000256" key="5">
    <source>
        <dbReference type="ARBA" id="ARBA00022833"/>
    </source>
</evidence>
<dbReference type="InterPro" id="IPR020545">
    <property type="entry name" value="Asp_carbamoyltransf_reg_N"/>
</dbReference>
<evidence type="ECO:0000259" key="9">
    <source>
        <dbReference type="Pfam" id="PF02748"/>
    </source>
</evidence>
<evidence type="ECO:0000313" key="10">
    <source>
        <dbReference type="EMBL" id="AKQ06066.1"/>
    </source>
</evidence>
<evidence type="ECO:0000256" key="2">
    <source>
        <dbReference type="ARBA" id="ARBA00010498"/>
    </source>
</evidence>
<dbReference type="PANTHER" id="PTHR35805">
    <property type="entry name" value="ASPARTATE CARBAMOYLTRANSFERASE REGULATORY CHAIN"/>
    <property type="match status" value="1"/>
</dbReference>
<name>A0A0R7K3F0_9ARCH</name>
<feature type="binding site" evidence="7">
    <location>
        <position position="141"/>
    </location>
    <ligand>
        <name>Zn(2+)</name>
        <dbReference type="ChEBI" id="CHEBI:29105"/>
    </ligand>
</feature>
<dbReference type="GO" id="GO:0006207">
    <property type="term" value="P:'de novo' pyrimidine nucleobase biosynthetic process"/>
    <property type="evidence" value="ECO:0007669"/>
    <property type="project" value="InterPro"/>
</dbReference>
<dbReference type="EMBL" id="KP211915">
    <property type="protein sequence ID" value="AKQ06066.1"/>
    <property type="molecule type" value="Genomic_DNA"/>
</dbReference>
<keyword evidence="5 7" id="KW-0862">Zinc</keyword>
<dbReference type="InterPro" id="IPR002801">
    <property type="entry name" value="Asp_carbamoylTrfase_reg"/>
</dbReference>
<dbReference type="NCBIfam" id="TIGR00240">
    <property type="entry name" value="ATCase_reg"/>
    <property type="match status" value="1"/>
</dbReference>
<dbReference type="GO" id="GO:0009347">
    <property type="term" value="C:aspartate carbamoyltransferase complex"/>
    <property type="evidence" value="ECO:0007669"/>
    <property type="project" value="InterPro"/>
</dbReference>
<keyword evidence="4 7" id="KW-0479">Metal-binding</keyword>
<protein>
    <recommendedName>
        <fullName evidence="3 7">Aspartate carbamoyltransferase regulatory chain</fullName>
    </recommendedName>
</protein>
<reference evidence="10" key="1">
    <citation type="submission" date="2014-11" db="EMBL/GenBank/DDBJ databases">
        <authorList>
            <person name="Tripathy S."/>
        </authorList>
    </citation>
    <scope>NUCLEOTIDE SEQUENCE</scope>
</reference>
<dbReference type="InterPro" id="IPR036793">
    <property type="entry name" value="Asp_carbatrfase_reg_N_sf"/>
</dbReference>
<evidence type="ECO:0000256" key="1">
    <source>
        <dbReference type="ARBA" id="ARBA00002565"/>
    </source>
</evidence>
<dbReference type="Gene3D" id="2.30.30.20">
    <property type="entry name" value="Aspartate carbamoyltransferase regulatory subunit, C-terminal domain"/>
    <property type="match status" value="1"/>
</dbReference>
<keyword evidence="6 7" id="KW-0665">Pyrimidine biosynthesis</keyword>
<accession>A0A0R7K3F0</accession>
<comment type="similarity">
    <text evidence="2 7">Belongs to the PyrI family.</text>
</comment>
<feature type="domain" description="Aspartate carbamoyltransferase regulatory subunit N-terminal" evidence="8">
    <location>
        <begin position="6"/>
        <end position="96"/>
    </location>
</feature>
<reference evidence="10" key="2">
    <citation type="journal article" date="2015" name="ISME J.">
        <title>A new class of marine Euryarchaeota group II from the Mediterranean deep chlorophyll maximum.</title>
        <authorList>
            <person name="Martin-Cuadrado A.B."/>
            <person name="Garcia-Heredia I."/>
            <person name="Molto A.G."/>
            <person name="Lopez-Ubeda R."/>
            <person name="Kimes N."/>
            <person name="Lopez-Garcia P."/>
            <person name="Moreira D."/>
            <person name="Rodriguez-Valera F."/>
        </authorList>
    </citation>
    <scope>NUCLEOTIDE SEQUENCE</scope>
</reference>
<feature type="binding site" evidence="7">
    <location>
        <position position="113"/>
    </location>
    <ligand>
        <name>Zn(2+)</name>
        <dbReference type="ChEBI" id="CHEBI:29105"/>
    </ligand>
</feature>
<sequence length="155" mass="17538">MSEMRRVTAICNGTAIDHIPSGHALQVLKMLRLDVGRSNPISMVMNVPSGKMGRKDVLKIEDRELNQEELDRLALIAPKASVAIIRNYHVAEKRTIELGTELINIVRCSFSNCITQNPREPLPHKLKIISAEPMKIRCFYCGKNQNIDEIVDYII</sequence>
<evidence type="ECO:0000259" key="8">
    <source>
        <dbReference type="Pfam" id="PF01948"/>
    </source>
</evidence>
<dbReference type="GO" id="GO:0016740">
    <property type="term" value="F:transferase activity"/>
    <property type="evidence" value="ECO:0007669"/>
    <property type="project" value="UniProtKB-KW"/>
</dbReference>
<dbReference type="Pfam" id="PF02748">
    <property type="entry name" value="PyrI_C"/>
    <property type="match status" value="1"/>
</dbReference>
<dbReference type="HAMAP" id="MF_00002">
    <property type="entry name" value="Asp_carb_tr_reg"/>
    <property type="match status" value="1"/>
</dbReference>
<dbReference type="InterPro" id="IPR020542">
    <property type="entry name" value="Asp_carbamoyltrfase_reg_C"/>
</dbReference>
<dbReference type="SUPFAM" id="SSF54893">
    <property type="entry name" value="Aspartate carbamoyltransferase, Regulatory-chain, N-terminal domain"/>
    <property type="match status" value="1"/>
</dbReference>
<proteinExistence type="inferred from homology"/>
<evidence type="ECO:0000256" key="3">
    <source>
        <dbReference type="ARBA" id="ARBA00021764"/>
    </source>
</evidence>
<organism evidence="10">
    <name type="scientific">uncultured Poseidoniia archaeon</name>
    <dbReference type="NCBI Taxonomy" id="1697135"/>
    <lineage>
        <taxon>Archaea</taxon>
        <taxon>Methanobacteriati</taxon>
        <taxon>Thermoplasmatota</taxon>
        <taxon>Candidatus Poseidoniia</taxon>
        <taxon>environmental samples</taxon>
    </lineage>
</organism>